<dbReference type="CDD" id="cd03264">
    <property type="entry name" value="ABC_drug_resistance_like"/>
    <property type="match status" value="1"/>
</dbReference>
<dbReference type="EMBL" id="JAFBED010000011">
    <property type="protein sequence ID" value="MBM7621879.1"/>
    <property type="molecule type" value="Genomic_DNA"/>
</dbReference>
<proteinExistence type="inferred from homology"/>
<organism evidence="6 7">
    <name type="scientific">Sutcliffiella tianshenii</name>
    <dbReference type="NCBI Taxonomy" id="1463404"/>
    <lineage>
        <taxon>Bacteria</taxon>
        <taxon>Bacillati</taxon>
        <taxon>Bacillota</taxon>
        <taxon>Bacilli</taxon>
        <taxon>Bacillales</taxon>
        <taxon>Bacillaceae</taxon>
        <taxon>Sutcliffiella</taxon>
    </lineage>
</organism>
<dbReference type="PANTHER" id="PTHR43335">
    <property type="entry name" value="ABC TRANSPORTER, ATP-BINDING PROTEIN"/>
    <property type="match status" value="1"/>
</dbReference>
<keyword evidence="4" id="KW-0067">ATP-binding</keyword>
<dbReference type="PANTHER" id="PTHR43335:SF2">
    <property type="entry name" value="ABC TRANSPORTER, ATP-BINDING PROTEIN"/>
    <property type="match status" value="1"/>
</dbReference>
<name>A0ABS2P4S4_9BACI</name>
<comment type="caution">
    <text evidence="6">The sequence shown here is derived from an EMBL/GenBank/DDBJ whole genome shotgun (WGS) entry which is preliminary data.</text>
</comment>
<accession>A0ABS2P4S4</accession>
<dbReference type="SMART" id="SM00382">
    <property type="entry name" value="AAA"/>
    <property type="match status" value="1"/>
</dbReference>
<keyword evidence="2" id="KW-0813">Transport</keyword>
<dbReference type="PROSITE" id="PS00211">
    <property type="entry name" value="ABC_TRANSPORTER_1"/>
    <property type="match status" value="1"/>
</dbReference>
<dbReference type="Gene3D" id="3.40.50.300">
    <property type="entry name" value="P-loop containing nucleotide triphosphate hydrolases"/>
    <property type="match status" value="1"/>
</dbReference>
<comment type="similarity">
    <text evidence="1">Belongs to the ABC transporter superfamily.</text>
</comment>
<gene>
    <name evidence="6" type="ORF">JOC95_003787</name>
</gene>
<evidence type="ECO:0000256" key="1">
    <source>
        <dbReference type="ARBA" id="ARBA00005417"/>
    </source>
</evidence>
<feature type="domain" description="ABC transporter" evidence="5">
    <location>
        <begin position="2"/>
        <end position="231"/>
    </location>
</feature>
<dbReference type="InterPro" id="IPR003593">
    <property type="entry name" value="AAA+_ATPase"/>
</dbReference>
<keyword evidence="3" id="KW-0547">Nucleotide-binding</keyword>
<protein>
    <submittedName>
        <fullName evidence="6">ABC-type multidrug transport system ATPase subunit</fullName>
    </submittedName>
</protein>
<dbReference type="InterPro" id="IPR027417">
    <property type="entry name" value="P-loop_NTPase"/>
</dbReference>
<evidence type="ECO:0000259" key="5">
    <source>
        <dbReference type="PROSITE" id="PS50893"/>
    </source>
</evidence>
<dbReference type="SUPFAM" id="SSF52540">
    <property type="entry name" value="P-loop containing nucleoside triphosphate hydrolases"/>
    <property type="match status" value="1"/>
</dbReference>
<sequence>MLQIKNLSKHYKESVALDSIDLSITNGIFGLLGPNGAGKTSLMRILATLLKPTGGDIWMNSISLTRHPEKVRPMIGYLPQHFHVYPQLTPMEILDYVAVMKGIRSKSRRKTTILELLEKVNLQEKANEKVKALSHGMKQRLGIAQAFIGNPSVVILDEPTVGLDPEERLRFRNLLSVEGKDKAIILSTHVVTDIESSCYEIAVLDKGRVVLDGTVDDLLAQAHGRIWEMEVHKNELVHLKNESLIYSIKQQYGSFIKVRILNDEKPYSGAILTQPTLEEGYLSIVGGRS</sequence>
<dbReference type="InterPro" id="IPR003439">
    <property type="entry name" value="ABC_transporter-like_ATP-bd"/>
</dbReference>
<evidence type="ECO:0000313" key="7">
    <source>
        <dbReference type="Proteomes" id="UP000737402"/>
    </source>
</evidence>
<reference evidence="6 7" key="1">
    <citation type="submission" date="2021-01" db="EMBL/GenBank/DDBJ databases">
        <title>Genomic Encyclopedia of Type Strains, Phase IV (KMG-IV): sequencing the most valuable type-strain genomes for metagenomic binning, comparative biology and taxonomic classification.</title>
        <authorList>
            <person name="Goeker M."/>
        </authorList>
    </citation>
    <scope>NUCLEOTIDE SEQUENCE [LARGE SCALE GENOMIC DNA]</scope>
    <source>
        <strain evidence="6 7">DSM 25879</strain>
    </source>
</reference>
<evidence type="ECO:0000256" key="3">
    <source>
        <dbReference type="ARBA" id="ARBA00022741"/>
    </source>
</evidence>
<dbReference type="Proteomes" id="UP000737402">
    <property type="component" value="Unassembled WGS sequence"/>
</dbReference>
<evidence type="ECO:0000313" key="6">
    <source>
        <dbReference type="EMBL" id="MBM7621879.1"/>
    </source>
</evidence>
<dbReference type="PROSITE" id="PS50893">
    <property type="entry name" value="ABC_TRANSPORTER_2"/>
    <property type="match status" value="1"/>
</dbReference>
<dbReference type="RefSeq" id="WP_204418863.1">
    <property type="nucleotide sequence ID" value="NZ_JAFBED010000011.1"/>
</dbReference>
<dbReference type="InterPro" id="IPR017871">
    <property type="entry name" value="ABC_transporter-like_CS"/>
</dbReference>
<dbReference type="Pfam" id="PF00005">
    <property type="entry name" value="ABC_tran"/>
    <property type="match status" value="1"/>
</dbReference>
<evidence type="ECO:0000256" key="4">
    <source>
        <dbReference type="ARBA" id="ARBA00022840"/>
    </source>
</evidence>
<keyword evidence="7" id="KW-1185">Reference proteome</keyword>
<evidence type="ECO:0000256" key="2">
    <source>
        <dbReference type="ARBA" id="ARBA00022448"/>
    </source>
</evidence>